<proteinExistence type="inferred from homology"/>
<evidence type="ECO:0000256" key="1">
    <source>
        <dbReference type="ARBA" id="ARBA00009995"/>
    </source>
</evidence>
<dbReference type="AlphaFoldDB" id="A0AAV7ES71"/>
<accession>A0AAV7ES71</accession>
<evidence type="ECO:0000313" key="7">
    <source>
        <dbReference type="Proteomes" id="UP000825729"/>
    </source>
</evidence>
<reference evidence="6 7" key="1">
    <citation type="submission" date="2021-07" db="EMBL/GenBank/DDBJ databases">
        <title>The Aristolochia fimbriata genome: insights into angiosperm evolution, floral development and chemical biosynthesis.</title>
        <authorList>
            <person name="Jiao Y."/>
        </authorList>
    </citation>
    <scope>NUCLEOTIDE SEQUENCE [LARGE SCALE GENOMIC DNA]</scope>
    <source>
        <strain evidence="6">IBCAS-2021</strain>
        <tissue evidence="6">Leaf</tissue>
    </source>
</reference>
<dbReference type="GO" id="GO:0080044">
    <property type="term" value="F:quercetin 7-O-glucosyltransferase activity"/>
    <property type="evidence" value="ECO:0007669"/>
    <property type="project" value="TreeGrafter"/>
</dbReference>
<organism evidence="6 7">
    <name type="scientific">Aristolochia fimbriata</name>
    <name type="common">White veined hardy Dutchman's pipe vine</name>
    <dbReference type="NCBI Taxonomy" id="158543"/>
    <lineage>
        <taxon>Eukaryota</taxon>
        <taxon>Viridiplantae</taxon>
        <taxon>Streptophyta</taxon>
        <taxon>Embryophyta</taxon>
        <taxon>Tracheophyta</taxon>
        <taxon>Spermatophyta</taxon>
        <taxon>Magnoliopsida</taxon>
        <taxon>Magnoliidae</taxon>
        <taxon>Piperales</taxon>
        <taxon>Aristolochiaceae</taxon>
        <taxon>Aristolochia</taxon>
    </lineage>
</organism>
<dbReference type="InterPro" id="IPR035595">
    <property type="entry name" value="UDP_glycos_trans_CS"/>
</dbReference>
<dbReference type="FunFam" id="3.40.50.2000:FF:000027">
    <property type="entry name" value="Glycosyltransferase"/>
    <property type="match status" value="1"/>
</dbReference>
<gene>
    <name evidence="6" type="ORF">H6P81_011419</name>
</gene>
<dbReference type="Pfam" id="PF00201">
    <property type="entry name" value="UDPGT"/>
    <property type="match status" value="1"/>
</dbReference>
<dbReference type="EC" id="2.4.1.-" evidence="4"/>
<sequence length="483" mass="54132">MSSEAVNYEKPHAVCVPYPSQGHVHPMLKVAKLLHAKGFHITFVNTEFNNQRLLRSNGPDSVKGLEDFRFETIPDGLPPSNNYGATQDVPSLCDSTAKNCRAPFRDLVARLNSTPGIPPVTCVVSDGVMTFSLDVAGEFQIPGVAFWTASACGMMGYLHYRSLMERGIIPFKDDSYLMDGTLDTQIDWIPGMGHIRLRDLPSFIRTTDAAEIMFNFMGNQAQRCRKATAVMFNTFDDLEKEVLDALTPMLPPIYTIGFLPLQSHQIKDVGLKSIGSSLWKEDMEWLEWLEGKEPASVFYVNFGSITTMTTQNLIEFAWGLADSNHPFLWVIRADLVKGETAVVPPEFVEATGGRGLLLNWVPQEELLQQPAIGGFLTHCGWNSTGESFCGGVPVVCWPFFAEQQTNCRYACTEWGVGMEVDKDVRRTEVEALVREVMKGEKGKEMRENATEWRRRAERATRPGGSSYENLNRLITDVLRPRRT</sequence>
<evidence type="ECO:0000313" key="6">
    <source>
        <dbReference type="EMBL" id="KAG9451454.1"/>
    </source>
</evidence>
<feature type="region of interest" description="Disordered" evidence="5">
    <location>
        <begin position="444"/>
        <end position="468"/>
    </location>
</feature>
<dbReference type="GO" id="GO:0080043">
    <property type="term" value="F:quercetin 3-O-glucosyltransferase activity"/>
    <property type="evidence" value="ECO:0007669"/>
    <property type="project" value="TreeGrafter"/>
</dbReference>
<keyword evidence="3" id="KW-0328">Glycosyltransferase</keyword>
<dbReference type="Proteomes" id="UP000825729">
    <property type="component" value="Unassembled WGS sequence"/>
</dbReference>
<dbReference type="CDD" id="cd03784">
    <property type="entry name" value="GT1_Gtf-like"/>
    <property type="match status" value="1"/>
</dbReference>
<evidence type="ECO:0000256" key="4">
    <source>
        <dbReference type="RuleBase" id="RU362057"/>
    </source>
</evidence>
<comment type="similarity">
    <text evidence="1 3">Belongs to the UDP-glycosyltransferase family.</text>
</comment>
<dbReference type="PROSITE" id="PS00375">
    <property type="entry name" value="UDPGT"/>
    <property type="match status" value="1"/>
</dbReference>
<dbReference type="PANTHER" id="PTHR11926:SF1547">
    <property type="entry name" value="GLYCOSYLTRANSFERASE"/>
    <property type="match status" value="1"/>
</dbReference>
<evidence type="ECO:0000256" key="2">
    <source>
        <dbReference type="ARBA" id="ARBA00022679"/>
    </source>
</evidence>
<keyword evidence="7" id="KW-1185">Reference proteome</keyword>
<protein>
    <recommendedName>
        <fullName evidence="4">Glycosyltransferase</fullName>
        <ecNumber evidence="4">2.4.1.-</ecNumber>
    </recommendedName>
</protein>
<name>A0AAV7ES71_ARIFI</name>
<evidence type="ECO:0000256" key="5">
    <source>
        <dbReference type="SAM" id="MobiDB-lite"/>
    </source>
</evidence>
<dbReference type="InterPro" id="IPR002213">
    <property type="entry name" value="UDP_glucos_trans"/>
</dbReference>
<dbReference type="Gene3D" id="3.40.50.2000">
    <property type="entry name" value="Glycogen Phosphorylase B"/>
    <property type="match status" value="2"/>
</dbReference>
<dbReference type="SUPFAM" id="SSF53756">
    <property type="entry name" value="UDP-Glycosyltransferase/glycogen phosphorylase"/>
    <property type="match status" value="1"/>
</dbReference>
<keyword evidence="2 3" id="KW-0808">Transferase</keyword>
<dbReference type="FunFam" id="3.40.50.2000:FF:000055">
    <property type="entry name" value="Glycosyltransferase"/>
    <property type="match status" value="1"/>
</dbReference>
<dbReference type="EMBL" id="JAINDJ010000004">
    <property type="protein sequence ID" value="KAG9451454.1"/>
    <property type="molecule type" value="Genomic_DNA"/>
</dbReference>
<feature type="compositionally biased region" description="Basic and acidic residues" evidence="5">
    <location>
        <begin position="444"/>
        <end position="460"/>
    </location>
</feature>
<evidence type="ECO:0000256" key="3">
    <source>
        <dbReference type="RuleBase" id="RU003718"/>
    </source>
</evidence>
<dbReference type="PANTHER" id="PTHR11926">
    <property type="entry name" value="GLUCOSYL/GLUCURONOSYL TRANSFERASES"/>
    <property type="match status" value="1"/>
</dbReference>
<comment type="caution">
    <text evidence="6">The sequence shown here is derived from an EMBL/GenBank/DDBJ whole genome shotgun (WGS) entry which is preliminary data.</text>
</comment>